<dbReference type="EMBL" id="AGEJ01000001">
    <property type="protein sequence ID" value="EMD17702.1"/>
    <property type="molecule type" value="Genomic_DNA"/>
</dbReference>
<sequence length="42" mass="4633">MHKNAKIGNKKSVFYQKVDFDNAGIVGHSQGGGDDWVITKNK</sequence>
<keyword evidence="2" id="KW-1185">Reference proteome</keyword>
<protein>
    <submittedName>
        <fullName evidence="1">Uncharacterized protein</fullName>
    </submittedName>
</protein>
<name>M2PBD2_9FIRM</name>
<evidence type="ECO:0000313" key="1">
    <source>
        <dbReference type="EMBL" id="EMD17702.1"/>
    </source>
</evidence>
<reference evidence="1 2" key="1">
    <citation type="submission" date="2013-02" db="EMBL/GenBank/DDBJ databases">
        <title>The Genome Sequence of Lactobacillus catenaformis F0143.</title>
        <authorList>
            <consortium name="The Broad Institute Genome Sequencing Platform"/>
            <person name="Earl A."/>
            <person name="Ward D."/>
            <person name="Feldgarden M."/>
            <person name="Gevers D."/>
            <person name="Izard J."/>
            <person name="Blanton J.M."/>
            <person name="Mathney J."/>
            <person name="Dewhirst F.E."/>
            <person name="Young S.K."/>
            <person name="Zeng Q."/>
            <person name="Gargeya S."/>
            <person name="Fitzgerald M."/>
            <person name="Haas B."/>
            <person name="Abouelleil A."/>
            <person name="Alvarado L."/>
            <person name="Arachchi H.M."/>
            <person name="Berlin A."/>
            <person name="Chapman S.B."/>
            <person name="Gearin G."/>
            <person name="Goldberg J."/>
            <person name="Griggs A."/>
            <person name="Gujja S."/>
            <person name="Hansen M."/>
            <person name="Heiman D."/>
            <person name="Howarth C."/>
            <person name="Larimer J."/>
            <person name="Lui A."/>
            <person name="MacDonald P.J.P."/>
            <person name="McCowen C."/>
            <person name="Montmayeur A."/>
            <person name="Murphy C."/>
            <person name="Neiman D."/>
            <person name="Pearson M."/>
            <person name="Priest M."/>
            <person name="Roberts A."/>
            <person name="Saif S."/>
            <person name="Shea T."/>
            <person name="Sisk P."/>
            <person name="Stolte C."/>
            <person name="Sykes S."/>
            <person name="Wortman J."/>
            <person name="Nusbaum C."/>
            <person name="Birren B."/>
        </authorList>
    </citation>
    <scope>NUCLEOTIDE SEQUENCE [LARGE SCALE GENOMIC DNA]</scope>
    <source>
        <strain evidence="1 2">OT 569</strain>
    </source>
</reference>
<comment type="caution">
    <text evidence="1">The sequence shown here is derived from an EMBL/GenBank/DDBJ whole genome shotgun (WGS) entry which is preliminary data.</text>
</comment>
<dbReference type="AlphaFoldDB" id="M2PBD2"/>
<organism evidence="1 2">
    <name type="scientific">Eggerthia catenaformis OT 569 = DSM 20559</name>
    <dbReference type="NCBI Taxonomy" id="999415"/>
    <lineage>
        <taxon>Bacteria</taxon>
        <taxon>Bacillati</taxon>
        <taxon>Bacillota</taxon>
        <taxon>Erysipelotrichia</taxon>
        <taxon>Erysipelotrichales</taxon>
        <taxon>Coprobacillaceae</taxon>
        <taxon>Eggerthia</taxon>
    </lineage>
</organism>
<gene>
    <name evidence="1" type="ORF">HMPREF9943_00134</name>
</gene>
<proteinExistence type="predicted"/>
<dbReference type="Proteomes" id="UP000011758">
    <property type="component" value="Unassembled WGS sequence"/>
</dbReference>
<evidence type="ECO:0000313" key="2">
    <source>
        <dbReference type="Proteomes" id="UP000011758"/>
    </source>
</evidence>
<dbReference type="RefSeq" id="WP_004801145.1">
    <property type="nucleotide sequence ID" value="NZ_AUGJ01000001.1"/>
</dbReference>
<accession>M2PBD2</accession>
<dbReference type="BioCyc" id="ECAT999415-HMP:GTTI-143-MONOMER"/>